<reference evidence="1 2" key="1">
    <citation type="submission" date="2018-04" db="EMBL/GenBank/DDBJ databases">
        <authorList>
            <person name="Hagen T."/>
        </authorList>
    </citation>
    <scope>NUCLEOTIDE SEQUENCE [LARGE SCALE GENOMIC DNA]</scope>
    <source>
        <strain evidence="1 2">TPD7009</strain>
    </source>
</reference>
<dbReference type="Proteomes" id="UP000244335">
    <property type="component" value="Unassembled WGS sequence"/>
</dbReference>
<organism evidence="1 2">
    <name type="scientific">Rhizobium rhizogenes</name>
    <name type="common">Agrobacterium rhizogenes</name>
    <dbReference type="NCBI Taxonomy" id="359"/>
    <lineage>
        <taxon>Bacteria</taxon>
        <taxon>Pseudomonadati</taxon>
        <taxon>Pseudomonadota</taxon>
        <taxon>Alphaproteobacteria</taxon>
        <taxon>Hyphomicrobiales</taxon>
        <taxon>Rhizobiaceae</taxon>
        <taxon>Rhizobium/Agrobacterium group</taxon>
        <taxon>Rhizobium</taxon>
    </lineage>
</organism>
<evidence type="ECO:0000313" key="1">
    <source>
        <dbReference type="EMBL" id="PVE51197.1"/>
    </source>
</evidence>
<dbReference type="AlphaFoldDB" id="A0AA92H7T3"/>
<name>A0AA92H7T3_RHIRH</name>
<accession>A0AA92H7T3</accession>
<proteinExistence type="predicted"/>
<dbReference type="EMBL" id="QDFR01000008">
    <property type="protein sequence ID" value="PVE51197.1"/>
    <property type="molecule type" value="Genomic_DNA"/>
</dbReference>
<evidence type="ECO:0000313" key="2">
    <source>
        <dbReference type="Proteomes" id="UP000244335"/>
    </source>
</evidence>
<gene>
    <name evidence="1" type="ORF">DC430_19580</name>
</gene>
<comment type="caution">
    <text evidence="1">The sequence shown here is derived from an EMBL/GenBank/DDBJ whole genome shotgun (WGS) entry which is preliminary data.</text>
</comment>
<protein>
    <submittedName>
        <fullName evidence="1">Uncharacterized protein</fullName>
    </submittedName>
</protein>
<sequence>MLLYLPLTYRAREHAAQTHSGLRATDVNAPLALVAGIETDPSKMQKPPLTAFQFERIESPMINERAPISCTYFWAYL</sequence>